<reference evidence="6" key="1">
    <citation type="submission" date="2022-01" db="EMBL/GenBank/DDBJ databases">
        <title>Genome Sequence Resource for Two Populations of Ditylenchus destructor, the Migratory Endoparasitic Phytonematode.</title>
        <authorList>
            <person name="Zhang H."/>
            <person name="Lin R."/>
            <person name="Xie B."/>
        </authorList>
    </citation>
    <scope>NUCLEOTIDE SEQUENCE</scope>
    <source>
        <strain evidence="6">BazhouSP</strain>
    </source>
</reference>
<keyword evidence="4" id="KW-0677">Repeat</keyword>
<evidence type="ECO:0000259" key="5">
    <source>
        <dbReference type="Pfam" id="PF24797"/>
    </source>
</evidence>
<keyword evidence="7" id="KW-1185">Reference proteome</keyword>
<dbReference type="InterPro" id="IPR056159">
    <property type="entry name" value="Beta-prop_IFT121_TULP_N"/>
</dbReference>
<dbReference type="GO" id="GO:0097730">
    <property type="term" value="C:non-motile cilium"/>
    <property type="evidence" value="ECO:0007669"/>
    <property type="project" value="TreeGrafter"/>
</dbReference>
<dbReference type="GO" id="GO:0061512">
    <property type="term" value="P:protein localization to cilium"/>
    <property type="evidence" value="ECO:0007669"/>
    <property type="project" value="TreeGrafter"/>
</dbReference>
<dbReference type="SUPFAM" id="SSF50978">
    <property type="entry name" value="WD40 repeat-like"/>
    <property type="match status" value="1"/>
</dbReference>
<dbReference type="Gene3D" id="2.130.10.10">
    <property type="entry name" value="YVTN repeat-like/Quinoprotein amine dehydrogenase"/>
    <property type="match status" value="1"/>
</dbReference>
<dbReference type="GO" id="GO:0030991">
    <property type="term" value="C:intraciliary transport particle A"/>
    <property type="evidence" value="ECO:0007669"/>
    <property type="project" value="TreeGrafter"/>
</dbReference>
<evidence type="ECO:0000313" key="7">
    <source>
        <dbReference type="Proteomes" id="UP001201812"/>
    </source>
</evidence>
<dbReference type="PANTHER" id="PTHR12764:SF5">
    <property type="entry name" value="LD29485P"/>
    <property type="match status" value="1"/>
</dbReference>
<gene>
    <name evidence="6" type="ORF">DdX_03939</name>
</gene>
<comment type="caution">
    <text evidence="6">The sequence shown here is derived from an EMBL/GenBank/DDBJ whole genome shotgun (WGS) entry which is preliminary data.</text>
</comment>
<accession>A0AAD4NFU7</accession>
<sequence length="189" mass="20818">MQNNIFKSQLQEAHRARLLHEYLSIAWMLNRGYVAVGGNDGALRVMLLNLEQDKVIGTTATTLNPWLSSQQLEGHTASGTYHKLASSDDAGLIIVWMHHGSDESWFEEMINNRQKSSVAALKWSNDGSKIAIAYEDGQVIVGSVDGNRLWNKDIGASLTKICWSGDDSLLLLGLTDGEVTPIIVKLPQN</sequence>
<keyword evidence="2" id="KW-0963">Cytoplasm</keyword>
<organism evidence="6 7">
    <name type="scientific">Ditylenchus destructor</name>
    <dbReference type="NCBI Taxonomy" id="166010"/>
    <lineage>
        <taxon>Eukaryota</taxon>
        <taxon>Metazoa</taxon>
        <taxon>Ecdysozoa</taxon>
        <taxon>Nematoda</taxon>
        <taxon>Chromadorea</taxon>
        <taxon>Rhabditida</taxon>
        <taxon>Tylenchina</taxon>
        <taxon>Tylenchomorpha</taxon>
        <taxon>Sphaerularioidea</taxon>
        <taxon>Anguinidae</taxon>
        <taxon>Anguininae</taxon>
        <taxon>Ditylenchus</taxon>
    </lineage>
</organism>
<evidence type="ECO:0000256" key="3">
    <source>
        <dbReference type="ARBA" id="ARBA00022574"/>
    </source>
</evidence>
<dbReference type="GO" id="GO:0035721">
    <property type="term" value="P:intraciliary retrograde transport"/>
    <property type="evidence" value="ECO:0007669"/>
    <property type="project" value="TreeGrafter"/>
</dbReference>
<dbReference type="InterPro" id="IPR039857">
    <property type="entry name" value="Ift122/121"/>
</dbReference>
<evidence type="ECO:0000256" key="1">
    <source>
        <dbReference type="ARBA" id="ARBA00004496"/>
    </source>
</evidence>
<dbReference type="InterPro" id="IPR036322">
    <property type="entry name" value="WD40_repeat_dom_sf"/>
</dbReference>
<evidence type="ECO:0000256" key="2">
    <source>
        <dbReference type="ARBA" id="ARBA00022490"/>
    </source>
</evidence>
<evidence type="ECO:0000313" key="6">
    <source>
        <dbReference type="EMBL" id="KAI1723767.1"/>
    </source>
</evidence>
<dbReference type="EMBL" id="JAKKPZ010000003">
    <property type="protein sequence ID" value="KAI1723767.1"/>
    <property type="molecule type" value="Genomic_DNA"/>
</dbReference>
<evidence type="ECO:0000256" key="4">
    <source>
        <dbReference type="ARBA" id="ARBA00022737"/>
    </source>
</evidence>
<comment type="subcellular location">
    <subcellularLocation>
        <location evidence="1">Cytoplasm</location>
    </subcellularLocation>
</comment>
<name>A0AAD4NFU7_9BILA</name>
<proteinExistence type="predicted"/>
<dbReference type="Pfam" id="PF24797">
    <property type="entry name" value="Beta-prop_WDR35_TULP_N"/>
    <property type="match status" value="1"/>
</dbReference>
<dbReference type="GO" id="GO:0005737">
    <property type="term" value="C:cytoplasm"/>
    <property type="evidence" value="ECO:0007669"/>
    <property type="project" value="UniProtKB-SubCell"/>
</dbReference>
<dbReference type="InterPro" id="IPR015943">
    <property type="entry name" value="WD40/YVTN_repeat-like_dom_sf"/>
</dbReference>
<keyword evidence="3" id="KW-0853">WD repeat</keyword>
<dbReference type="AlphaFoldDB" id="A0AAD4NFU7"/>
<dbReference type="PANTHER" id="PTHR12764">
    <property type="entry name" value="WD REPEAT DOMAIN-RELATED"/>
    <property type="match status" value="1"/>
</dbReference>
<protein>
    <submittedName>
        <fullName evidence="6">WD repeat-containing protein 35</fullName>
    </submittedName>
</protein>
<feature type="domain" description="IFT121/TULP4 N-terminal" evidence="5">
    <location>
        <begin position="24"/>
        <end position="180"/>
    </location>
</feature>
<dbReference type="GO" id="GO:1905515">
    <property type="term" value="P:non-motile cilium assembly"/>
    <property type="evidence" value="ECO:0007669"/>
    <property type="project" value="TreeGrafter"/>
</dbReference>
<dbReference type="Proteomes" id="UP001201812">
    <property type="component" value="Unassembled WGS sequence"/>
</dbReference>